<feature type="transmembrane region" description="Helical" evidence="1">
    <location>
        <begin position="40"/>
        <end position="69"/>
    </location>
</feature>
<dbReference type="AlphaFoldDB" id="A0A0R3Q6K8"/>
<evidence type="ECO:0000313" key="2">
    <source>
        <dbReference type="WBParaSite" id="BTMF_0000196201-mRNA-1"/>
    </source>
</evidence>
<evidence type="ECO:0000256" key="1">
    <source>
        <dbReference type="SAM" id="Phobius"/>
    </source>
</evidence>
<keyword evidence="1" id="KW-0472">Membrane</keyword>
<keyword evidence="1" id="KW-0812">Transmembrane</keyword>
<proteinExistence type="predicted"/>
<organism evidence="2">
    <name type="scientific">Brugia timori</name>
    <dbReference type="NCBI Taxonomy" id="42155"/>
    <lineage>
        <taxon>Eukaryota</taxon>
        <taxon>Metazoa</taxon>
        <taxon>Ecdysozoa</taxon>
        <taxon>Nematoda</taxon>
        <taxon>Chromadorea</taxon>
        <taxon>Rhabditida</taxon>
        <taxon>Spirurina</taxon>
        <taxon>Spiruromorpha</taxon>
        <taxon>Filarioidea</taxon>
        <taxon>Onchocercidae</taxon>
        <taxon>Brugia</taxon>
    </lineage>
</organism>
<protein>
    <submittedName>
        <fullName evidence="2">Col_cuticle_N domain-containing protein</fullName>
    </submittedName>
</protein>
<sequence>LICIFLVYSILQQLRRHSSRQSKDSGLTCREKSRGRKRSVYTCSVVAATAAVAVAVAIAAAVAASIIAVEGAAIGGENRKIDKVIRLSRGFPVWALHQHFTYALILQ</sequence>
<reference evidence="2" key="1">
    <citation type="submission" date="2017-02" db="UniProtKB">
        <authorList>
            <consortium name="WormBaseParasite"/>
        </authorList>
    </citation>
    <scope>IDENTIFICATION</scope>
</reference>
<name>A0A0R3Q6K8_9BILA</name>
<dbReference type="WBParaSite" id="BTMF_0000196201-mRNA-1">
    <property type="protein sequence ID" value="BTMF_0000196201-mRNA-1"/>
    <property type="gene ID" value="BTMF_0000196201"/>
</dbReference>
<keyword evidence="1" id="KW-1133">Transmembrane helix</keyword>
<accession>A0A0R3Q6K8</accession>